<evidence type="ECO:0000256" key="1">
    <source>
        <dbReference type="SAM" id="MobiDB-lite"/>
    </source>
</evidence>
<reference evidence="2" key="1">
    <citation type="submission" date="2020-02" db="EMBL/GenBank/DDBJ databases">
        <authorList>
            <person name="Meier V. D."/>
        </authorList>
    </citation>
    <scope>NUCLEOTIDE SEQUENCE</scope>
    <source>
        <strain evidence="2">AVDCRST_MAG56</strain>
    </source>
</reference>
<organism evidence="2">
    <name type="scientific">uncultured Cytophagales bacterium</name>
    <dbReference type="NCBI Taxonomy" id="158755"/>
    <lineage>
        <taxon>Bacteria</taxon>
        <taxon>Pseudomonadati</taxon>
        <taxon>Bacteroidota</taxon>
        <taxon>Sphingobacteriia</taxon>
        <taxon>Sphingobacteriales</taxon>
        <taxon>environmental samples</taxon>
    </lineage>
</organism>
<evidence type="ECO:0000313" key="2">
    <source>
        <dbReference type="EMBL" id="CAA9277159.1"/>
    </source>
</evidence>
<protein>
    <submittedName>
        <fullName evidence="2">Uncharacterized protein</fullName>
    </submittedName>
</protein>
<accession>A0A6J4JDV4</accession>
<dbReference type="EMBL" id="CADCTQ010000290">
    <property type="protein sequence ID" value="CAA9277159.1"/>
    <property type="molecule type" value="Genomic_DNA"/>
</dbReference>
<feature type="region of interest" description="Disordered" evidence="1">
    <location>
        <begin position="16"/>
        <end position="39"/>
    </location>
</feature>
<sequence length="65" mass="7229">MLPVRQSPARGQRYAFPTFLRPGGFPSGTPAGRNFTGPAPEFPRGTYFPKTIRRFAAYVSAPTRR</sequence>
<gene>
    <name evidence="2" type="ORF">AVDCRST_MAG56-3580</name>
</gene>
<dbReference type="AlphaFoldDB" id="A0A6J4JDV4"/>
<proteinExistence type="predicted"/>
<name>A0A6J4JDV4_9SPHI</name>